<dbReference type="AlphaFoldDB" id="A0A3P2A846"/>
<dbReference type="RefSeq" id="WP_124793785.1">
    <property type="nucleotide sequence ID" value="NZ_RQYC01000001.1"/>
</dbReference>
<sequence>MNPFTAEVIGTALMILLGNGVVAGCVLKNTKIGTGGGWMVITTAWAFAVYAAVVVAGPASGAHLNPAVSIGLATAGLFEWAKVPMYIVAQFIGAMLGAGLVWLFYADHFAITDDEGAKRACFCTEPAIRNLPRNFMNEVVGAFVLLFVIYYLVGNGEITLPQQSEATPIGLGSLGALPVAILVWVIGLSLGSTTGYAINPARDGGPRMVLTLLGKKLGGVKPDWQYGIIPLTAPIVGAVLAGLLFLCLK</sequence>
<dbReference type="GO" id="GO:0015254">
    <property type="term" value="F:glycerol channel activity"/>
    <property type="evidence" value="ECO:0007669"/>
    <property type="project" value="TreeGrafter"/>
</dbReference>
<comment type="caution">
    <text evidence="9">The sequence shown here is derived from an EMBL/GenBank/DDBJ whole genome shotgun (WGS) entry which is preliminary data.</text>
</comment>
<dbReference type="Proteomes" id="UP000269923">
    <property type="component" value="Unassembled WGS sequence"/>
</dbReference>
<feature type="transmembrane region" description="Helical" evidence="8">
    <location>
        <begin position="174"/>
        <end position="198"/>
    </location>
</feature>
<dbReference type="PROSITE" id="PS00221">
    <property type="entry name" value="MIP"/>
    <property type="match status" value="1"/>
</dbReference>
<dbReference type="OrthoDB" id="9807293at2"/>
<dbReference type="SUPFAM" id="SSF81338">
    <property type="entry name" value="Aquaporin-like"/>
    <property type="match status" value="1"/>
</dbReference>
<feature type="transmembrane region" description="Helical" evidence="8">
    <location>
        <begin position="135"/>
        <end position="153"/>
    </location>
</feature>
<feature type="transmembrane region" description="Helical" evidence="8">
    <location>
        <begin position="224"/>
        <end position="248"/>
    </location>
</feature>
<evidence type="ECO:0000313" key="10">
    <source>
        <dbReference type="Proteomes" id="UP000269923"/>
    </source>
</evidence>
<dbReference type="STRING" id="1121352.GCA_000620925_00523"/>
<evidence type="ECO:0000256" key="6">
    <source>
        <dbReference type="ARBA" id="ARBA00023136"/>
    </source>
</evidence>
<dbReference type="PRINTS" id="PR00783">
    <property type="entry name" value="MINTRINSICP"/>
</dbReference>
<organism evidence="9 10">
    <name type="scientific">Conchiformibius steedae</name>
    <dbReference type="NCBI Taxonomy" id="153493"/>
    <lineage>
        <taxon>Bacteria</taxon>
        <taxon>Pseudomonadati</taxon>
        <taxon>Pseudomonadota</taxon>
        <taxon>Betaproteobacteria</taxon>
        <taxon>Neisseriales</taxon>
        <taxon>Neisseriaceae</taxon>
        <taxon>Conchiformibius</taxon>
    </lineage>
</organism>
<evidence type="ECO:0000256" key="7">
    <source>
        <dbReference type="RuleBase" id="RU000477"/>
    </source>
</evidence>
<feature type="transmembrane region" description="Helical" evidence="8">
    <location>
        <begin position="38"/>
        <end position="56"/>
    </location>
</feature>
<name>A0A3P2A846_9NEIS</name>
<comment type="subcellular location">
    <subcellularLocation>
        <location evidence="1">Membrane</location>
        <topology evidence="1">Multi-pass membrane protein</topology>
    </subcellularLocation>
</comment>
<evidence type="ECO:0000256" key="5">
    <source>
        <dbReference type="ARBA" id="ARBA00022989"/>
    </source>
</evidence>
<dbReference type="Gene3D" id="1.20.1080.10">
    <property type="entry name" value="Glycerol uptake facilitator protein"/>
    <property type="match status" value="1"/>
</dbReference>
<dbReference type="InterPro" id="IPR050363">
    <property type="entry name" value="MIP/Aquaporin"/>
</dbReference>
<dbReference type="PANTHER" id="PTHR43829">
    <property type="entry name" value="AQUAPORIN OR AQUAGLYCEROPORIN RELATED"/>
    <property type="match status" value="1"/>
</dbReference>
<dbReference type="Pfam" id="PF00230">
    <property type="entry name" value="MIP"/>
    <property type="match status" value="1"/>
</dbReference>
<keyword evidence="3 7" id="KW-0813">Transport</keyword>
<dbReference type="InterPro" id="IPR023271">
    <property type="entry name" value="Aquaporin-like"/>
</dbReference>
<feature type="transmembrane region" description="Helical" evidence="8">
    <location>
        <begin position="6"/>
        <end position="26"/>
    </location>
</feature>
<feature type="transmembrane region" description="Helical" evidence="8">
    <location>
        <begin position="85"/>
        <end position="105"/>
    </location>
</feature>
<evidence type="ECO:0000256" key="2">
    <source>
        <dbReference type="ARBA" id="ARBA00006175"/>
    </source>
</evidence>
<keyword evidence="6 8" id="KW-0472">Membrane</keyword>
<accession>A0A3P2A846</accession>
<dbReference type="PANTHER" id="PTHR43829:SF9">
    <property type="entry name" value="AQUAPORIN-9"/>
    <property type="match status" value="1"/>
</dbReference>
<proteinExistence type="inferred from homology"/>
<evidence type="ECO:0000256" key="1">
    <source>
        <dbReference type="ARBA" id="ARBA00004141"/>
    </source>
</evidence>
<evidence type="ECO:0000256" key="8">
    <source>
        <dbReference type="SAM" id="Phobius"/>
    </source>
</evidence>
<gene>
    <name evidence="9" type="ORF">EII21_00735</name>
</gene>
<comment type="similarity">
    <text evidence="2 7">Belongs to the MIP/aquaporin (TC 1.A.8) family.</text>
</comment>
<dbReference type="GO" id="GO:0005886">
    <property type="term" value="C:plasma membrane"/>
    <property type="evidence" value="ECO:0007669"/>
    <property type="project" value="TreeGrafter"/>
</dbReference>
<evidence type="ECO:0000313" key="9">
    <source>
        <dbReference type="EMBL" id="RRD91587.1"/>
    </source>
</evidence>
<keyword evidence="10" id="KW-1185">Reference proteome</keyword>
<keyword evidence="4 7" id="KW-0812">Transmembrane</keyword>
<protein>
    <submittedName>
        <fullName evidence="9">Aquaporin family protein</fullName>
    </submittedName>
</protein>
<keyword evidence="5 8" id="KW-1133">Transmembrane helix</keyword>
<dbReference type="InterPro" id="IPR000425">
    <property type="entry name" value="MIP"/>
</dbReference>
<reference evidence="9 10" key="1">
    <citation type="submission" date="2018-11" db="EMBL/GenBank/DDBJ databases">
        <title>Genomes From Bacteria Associated with the Canine Oral Cavity: a Test Case for Automated Genome-Based Taxonomic Assignment.</title>
        <authorList>
            <person name="Coil D.A."/>
            <person name="Jospin G."/>
            <person name="Darling A.E."/>
            <person name="Wallis C."/>
            <person name="Davis I.J."/>
            <person name="Harris S."/>
            <person name="Eisen J.A."/>
            <person name="Holcombe L.J."/>
            <person name="O'Flynn C."/>
        </authorList>
    </citation>
    <scope>NUCLEOTIDE SEQUENCE [LARGE SCALE GENOMIC DNA]</scope>
    <source>
        <strain evidence="9 10">COT-280</strain>
    </source>
</reference>
<evidence type="ECO:0000256" key="4">
    <source>
        <dbReference type="ARBA" id="ARBA00022692"/>
    </source>
</evidence>
<evidence type="ECO:0000256" key="3">
    <source>
        <dbReference type="ARBA" id="ARBA00022448"/>
    </source>
</evidence>
<dbReference type="InterPro" id="IPR022357">
    <property type="entry name" value="MIP_CS"/>
</dbReference>
<dbReference type="EMBL" id="RQYC01000001">
    <property type="protein sequence ID" value="RRD91587.1"/>
    <property type="molecule type" value="Genomic_DNA"/>
</dbReference>